<protein>
    <submittedName>
        <fullName evidence="5">AAA family ATPase</fullName>
    </submittedName>
</protein>
<dbReference type="RefSeq" id="WP_033247217.1">
    <property type="nucleotide sequence ID" value="NZ_JBIRUQ010000015.1"/>
</dbReference>
<evidence type="ECO:0000313" key="6">
    <source>
        <dbReference type="Proteomes" id="UP001611263"/>
    </source>
</evidence>
<evidence type="ECO:0000259" key="4">
    <source>
        <dbReference type="PROSITE" id="PS50043"/>
    </source>
</evidence>
<dbReference type="SUPFAM" id="SSF52540">
    <property type="entry name" value="P-loop containing nucleoside triphosphate hydrolases"/>
    <property type="match status" value="1"/>
</dbReference>
<evidence type="ECO:0000256" key="1">
    <source>
        <dbReference type="ARBA" id="ARBA00022741"/>
    </source>
</evidence>
<accession>A0ABW7TZK7</accession>
<dbReference type="Gene3D" id="1.25.40.10">
    <property type="entry name" value="Tetratricopeptide repeat domain"/>
    <property type="match status" value="1"/>
</dbReference>
<keyword evidence="2" id="KW-0067">ATP-binding</keyword>
<dbReference type="Gene3D" id="3.40.50.300">
    <property type="entry name" value="P-loop containing nucleotide triphosphate hydrolases"/>
    <property type="match status" value="1"/>
</dbReference>
<organism evidence="5 6">
    <name type="scientific">Nocardia carnea</name>
    <dbReference type="NCBI Taxonomy" id="37328"/>
    <lineage>
        <taxon>Bacteria</taxon>
        <taxon>Bacillati</taxon>
        <taxon>Actinomycetota</taxon>
        <taxon>Actinomycetes</taxon>
        <taxon>Mycobacteriales</taxon>
        <taxon>Nocardiaceae</taxon>
        <taxon>Nocardia</taxon>
    </lineage>
</organism>
<dbReference type="SUPFAM" id="SSF46894">
    <property type="entry name" value="C-terminal effector domain of the bipartite response regulators"/>
    <property type="match status" value="1"/>
</dbReference>
<dbReference type="PRINTS" id="PR00038">
    <property type="entry name" value="HTHLUXR"/>
</dbReference>
<dbReference type="Proteomes" id="UP001611263">
    <property type="component" value="Unassembled WGS sequence"/>
</dbReference>
<dbReference type="EMBL" id="JBIRUQ010000015">
    <property type="protein sequence ID" value="MFI1465246.1"/>
    <property type="molecule type" value="Genomic_DNA"/>
</dbReference>
<name>A0ABW7TZK7_9NOCA</name>
<keyword evidence="1" id="KW-0547">Nucleotide-binding</keyword>
<evidence type="ECO:0000313" key="5">
    <source>
        <dbReference type="EMBL" id="MFI1465246.1"/>
    </source>
</evidence>
<evidence type="ECO:0000256" key="2">
    <source>
        <dbReference type="ARBA" id="ARBA00022840"/>
    </source>
</evidence>
<dbReference type="InterPro" id="IPR011990">
    <property type="entry name" value="TPR-like_helical_dom_sf"/>
</dbReference>
<dbReference type="InterPro" id="IPR036388">
    <property type="entry name" value="WH-like_DNA-bd_sf"/>
</dbReference>
<dbReference type="PROSITE" id="PS00622">
    <property type="entry name" value="HTH_LUXR_1"/>
    <property type="match status" value="1"/>
</dbReference>
<dbReference type="InterPro" id="IPR041664">
    <property type="entry name" value="AAA_16"/>
</dbReference>
<dbReference type="PANTHER" id="PTHR16305:SF35">
    <property type="entry name" value="TRANSCRIPTIONAL ACTIVATOR DOMAIN"/>
    <property type="match status" value="1"/>
</dbReference>
<dbReference type="Pfam" id="PF00196">
    <property type="entry name" value="GerE"/>
    <property type="match status" value="1"/>
</dbReference>
<dbReference type="InterPro" id="IPR027417">
    <property type="entry name" value="P-loop_NTPase"/>
</dbReference>
<gene>
    <name evidence="5" type="ORF">ACH4WX_31430</name>
</gene>
<dbReference type="GeneID" id="93507597"/>
<dbReference type="InterPro" id="IPR016032">
    <property type="entry name" value="Sig_transdc_resp-reg_C-effctor"/>
</dbReference>
<sequence length="900" mass="96715">MLHGRDDVIEQIATLIDDSRDGRGNSVLITGGPGQGKTTLLDHAANSVGEDWIVLRCCGTEQEAGLRYGGLHQLLAPIPDAAKAVPEPTREASPPVTGTGPLEEDDNSHRVGLGLLTLLSRLSAERPVLFLIDDAHWWDQPSLHALAFATRRLTAHRAAVLVTSRARGNTCGLPETELMPLSRDDSKALLTEQVPGLAADTCERVLDTAAGNPSALLQLPGANSGLPPLGPLALTDHLQREYEREIRVLPEETRIALLVVAADCSGSLIVAVRVLTALGSTTAALDAAERIGVVTISGYSITFRHPLERAAAYRMAPYSMRLFIHATIAASIDDPELRAWHLAAAATAPDEAVAAALDAVADSARWTNDYRRAAIASEYAGRLSPAQDDRHHRLLVALEADIEAGQADRALELAEEIASEDGGFADAARLSAARGRILSARGDPRGAYDAFTEAAHLCSANPDAAARMHIYAAGAVWPDPDPSRILTTRAAVETLPPSARREGYLAVLDGQLALHNGRGDRAQAVRTVRDGIRLGRARFPEDHSVQFVLAVQAMSAGEVDDAHARFSEVHTMYRERGMAGRLPLAGIALGAAETLLGQFRKAETVFSESLRTAHEIGQPDRAGRAGAGLAVLAAVRGEHDLCRRLAEENLPGAASLFDTTSSVNARWALGLLDLGYGRHEAALAHFEAASDHRDQAIGCWIPLISDHIEAAARCDPEQAGEPMSLLERWHAANSASWIEAQLLRCRGLLEQDGAAFAQALALHADTHRWFDHARTGLLYGEWLRRERFTLKARTVLHTAMRTFVRLGALPWAERARTELRAAGEGTPAHAGAVSARLTAQELQVVRLAAGGATNRQIAARLHISPKTVSHHLYRAFPKLGVSNRRALARLPLDLDDPSDV</sequence>
<feature type="domain" description="HTH luxR-type" evidence="4">
    <location>
        <begin position="830"/>
        <end position="895"/>
    </location>
</feature>
<keyword evidence="6" id="KW-1185">Reference proteome</keyword>
<dbReference type="SMART" id="SM00421">
    <property type="entry name" value="HTH_LUXR"/>
    <property type="match status" value="1"/>
</dbReference>
<dbReference type="InterPro" id="IPR000792">
    <property type="entry name" value="Tscrpt_reg_LuxR_C"/>
</dbReference>
<dbReference type="SUPFAM" id="SSF48452">
    <property type="entry name" value="TPR-like"/>
    <property type="match status" value="1"/>
</dbReference>
<comment type="caution">
    <text evidence="5">The sequence shown here is derived from an EMBL/GenBank/DDBJ whole genome shotgun (WGS) entry which is preliminary data.</text>
</comment>
<proteinExistence type="predicted"/>
<dbReference type="Pfam" id="PF13191">
    <property type="entry name" value="AAA_16"/>
    <property type="match status" value="1"/>
</dbReference>
<dbReference type="Gene3D" id="1.10.10.10">
    <property type="entry name" value="Winged helix-like DNA-binding domain superfamily/Winged helix DNA-binding domain"/>
    <property type="match status" value="1"/>
</dbReference>
<dbReference type="PANTHER" id="PTHR16305">
    <property type="entry name" value="TESTICULAR SOLUBLE ADENYLYL CYCLASE"/>
    <property type="match status" value="1"/>
</dbReference>
<reference evidence="5 6" key="1">
    <citation type="submission" date="2024-10" db="EMBL/GenBank/DDBJ databases">
        <title>The Natural Products Discovery Center: Release of the First 8490 Sequenced Strains for Exploring Actinobacteria Biosynthetic Diversity.</title>
        <authorList>
            <person name="Kalkreuter E."/>
            <person name="Kautsar S.A."/>
            <person name="Yang D."/>
            <person name="Bader C.D."/>
            <person name="Teijaro C.N."/>
            <person name="Fluegel L."/>
            <person name="Davis C.M."/>
            <person name="Simpson J.R."/>
            <person name="Lauterbach L."/>
            <person name="Steele A.D."/>
            <person name="Gui C."/>
            <person name="Meng S."/>
            <person name="Li G."/>
            <person name="Viehrig K."/>
            <person name="Ye F."/>
            <person name="Su P."/>
            <person name="Kiefer A.F."/>
            <person name="Nichols A."/>
            <person name="Cepeda A.J."/>
            <person name="Yan W."/>
            <person name="Fan B."/>
            <person name="Jiang Y."/>
            <person name="Adhikari A."/>
            <person name="Zheng C.-J."/>
            <person name="Schuster L."/>
            <person name="Cowan T.M."/>
            <person name="Smanski M.J."/>
            <person name="Chevrette M.G."/>
            <person name="De Carvalho L.P.S."/>
            <person name="Shen B."/>
        </authorList>
    </citation>
    <scope>NUCLEOTIDE SEQUENCE [LARGE SCALE GENOMIC DNA]</scope>
    <source>
        <strain evidence="5 6">NPDC020568</strain>
    </source>
</reference>
<dbReference type="PROSITE" id="PS50043">
    <property type="entry name" value="HTH_LUXR_2"/>
    <property type="match status" value="1"/>
</dbReference>
<feature type="region of interest" description="Disordered" evidence="3">
    <location>
        <begin position="85"/>
        <end position="106"/>
    </location>
</feature>
<dbReference type="CDD" id="cd06170">
    <property type="entry name" value="LuxR_C_like"/>
    <property type="match status" value="1"/>
</dbReference>
<evidence type="ECO:0000256" key="3">
    <source>
        <dbReference type="SAM" id="MobiDB-lite"/>
    </source>
</evidence>